<dbReference type="AlphaFoldDB" id="A0A2M7H073"/>
<gene>
    <name evidence="2" type="ORF">COW28_01140</name>
</gene>
<sequence>FKEIEDNLFYLENLAVTFYQGLGQEKVSEVLKREGMIVLQDLVDEGYTKEEVSYALGWAVDNIKEIHSIRIIPKVIGQALGDKESKRLVEEKEKAEQQKRVEEDKQREEERKRGEDLDKVFGQLPREKQEKLEEKARENLIEQGINPNFILPTLLRLERNKLLEKKKDLVKQES</sequence>
<proteinExistence type="predicted"/>
<feature type="non-terminal residue" evidence="2">
    <location>
        <position position="1"/>
    </location>
</feature>
<organism evidence="2 3">
    <name type="scientific">bacterium (Candidatus Ratteibacteria) CG15_BIG_FIL_POST_REV_8_21_14_020_41_12</name>
    <dbReference type="NCBI Taxonomy" id="2014291"/>
    <lineage>
        <taxon>Bacteria</taxon>
        <taxon>Candidatus Ratteibacteria</taxon>
    </lineage>
</organism>
<accession>A0A2M7H073</accession>
<dbReference type="Proteomes" id="UP000230025">
    <property type="component" value="Unassembled WGS sequence"/>
</dbReference>
<protein>
    <submittedName>
        <fullName evidence="2">Uncharacterized protein</fullName>
    </submittedName>
</protein>
<comment type="caution">
    <text evidence="2">The sequence shown here is derived from an EMBL/GenBank/DDBJ whole genome shotgun (WGS) entry which is preliminary data.</text>
</comment>
<name>A0A2M7H073_9BACT</name>
<evidence type="ECO:0000256" key="1">
    <source>
        <dbReference type="SAM" id="MobiDB-lite"/>
    </source>
</evidence>
<reference evidence="3" key="1">
    <citation type="submission" date="2017-09" db="EMBL/GenBank/DDBJ databases">
        <title>Depth-based differentiation of microbial function through sediment-hosted aquifers and enrichment of novel symbionts in the deep terrestrial subsurface.</title>
        <authorList>
            <person name="Probst A.J."/>
            <person name="Ladd B."/>
            <person name="Jarett J.K."/>
            <person name="Geller-Mcgrath D.E."/>
            <person name="Sieber C.M.K."/>
            <person name="Emerson J.B."/>
            <person name="Anantharaman K."/>
            <person name="Thomas B.C."/>
            <person name="Malmstrom R."/>
            <person name="Stieglmeier M."/>
            <person name="Klingl A."/>
            <person name="Woyke T."/>
            <person name="Ryan C.M."/>
            <person name="Banfield J.F."/>
        </authorList>
    </citation>
    <scope>NUCLEOTIDE SEQUENCE [LARGE SCALE GENOMIC DNA]</scope>
</reference>
<feature type="region of interest" description="Disordered" evidence="1">
    <location>
        <begin position="87"/>
        <end position="135"/>
    </location>
</feature>
<evidence type="ECO:0000313" key="3">
    <source>
        <dbReference type="Proteomes" id="UP000230025"/>
    </source>
</evidence>
<dbReference type="EMBL" id="PFFY01000051">
    <property type="protein sequence ID" value="PIW34088.1"/>
    <property type="molecule type" value="Genomic_DNA"/>
</dbReference>
<evidence type="ECO:0000313" key="2">
    <source>
        <dbReference type="EMBL" id="PIW34088.1"/>
    </source>
</evidence>